<feature type="transmembrane region" description="Helical" evidence="8">
    <location>
        <begin position="172"/>
        <end position="199"/>
    </location>
</feature>
<dbReference type="RefSeq" id="WP_199773824.1">
    <property type="nucleotide sequence ID" value="NZ_CP036264.1"/>
</dbReference>
<evidence type="ECO:0000256" key="2">
    <source>
        <dbReference type="ARBA" id="ARBA00008566"/>
    </source>
</evidence>
<name>A0A5B9MCW1_9BACT</name>
<comment type="subcellular location">
    <subcellularLocation>
        <location evidence="1">Cell membrane</location>
        <topology evidence="1">Multi-pass membrane protein</topology>
    </subcellularLocation>
</comment>
<dbReference type="AlphaFoldDB" id="A0A5B9MCW1"/>
<dbReference type="KEGG" id="smam:Mal15_18240"/>
<keyword evidence="10" id="KW-1185">Reference proteome</keyword>
<evidence type="ECO:0000256" key="4">
    <source>
        <dbReference type="ARBA" id="ARBA00022475"/>
    </source>
</evidence>
<evidence type="ECO:0000256" key="1">
    <source>
        <dbReference type="ARBA" id="ARBA00004651"/>
    </source>
</evidence>
<dbReference type="Proteomes" id="UP000321353">
    <property type="component" value="Chromosome"/>
</dbReference>
<comment type="similarity">
    <text evidence="2">Belongs to the tellurite-resistance/dicarboxylate transporter (TDT) family.</text>
</comment>
<keyword evidence="7 8" id="KW-0472">Membrane</keyword>
<feature type="transmembrane region" description="Helical" evidence="8">
    <location>
        <begin position="78"/>
        <end position="99"/>
    </location>
</feature>
<reference evidence="9 10" key="1">
    <citation type="submission" date="2019-02" db="EMBL/GenBank/DDBJ databases">
        <title>Planctomycetal bacteria perform biofilm scaping via a novel small molecule.</title>
        <authorList>
            <person name="Jeske O."/>
            <person name="Boedeker C."/>
            <person name="Wiegand S."/>
            <person name="Breitling P."/>
            <person name="Kallscheuer N."/>
            <person name="Jogler M."/>
            <person name="Rohde M."/>
            <person name="Petersen J."/>
            <person name="Medema M.H."/>
            <person name="Surup F."/>
            <person name="Jogler C."/>
        </authorList>
    </citation>
    <scope>NUCLEOTIDE SEQUENCE [LARGE SCALE GENOMIC DNA]</scope>
    <source>
        <strain evidence="9 10">Mal15</strain>
    </source>
</reference>
<dbReference type="Gene3D" id="1.50.10.150">
    <property type="entry name" value="Voltage-dependent anion channel"/>
    <property type="match status" value="1"/>
</dbReference>
<feature type="transmembrane region" description="Helical" evidence="8">
    <location>
        <begin position="12"/>
        <end position="33"/>
    </location>
</feature>
<dbReference type="GO" id="GO:0000319">
    <property type="term" value="F:sulfite transmembrane transporter activity"/>
    <property type="evidence" value="ECO:0007669"/>
    <property type="project" value="TreeGrafter"/>
</dbReference>
<evidence type="ECO:0000256" key="3">
    <source>
        <dbReference type="ARBA" id="ARBA00022448"/>
    </source>
</evidence>
<evidence type="ECO:0000256" key="5">
    <source>
        <dbReference type="ARBA" id="ARBA00022692"/>
    </source>
</evidence>
<evidence type="ECO:0000256" key="8">
    <source>
        <dbReference type="SAM" id="Phobius"/>
    </source>
</evidence>
<dbReference type="InterPro" id="IPR051629">
    <property type="entry name" value="Sulfite_efflux_TDT"/>
</dbReference>
<keyword evidence="4" id="KW-1003">Cell membrane</keyword>
<protein>
    <submittedName>
        <fullName evidence="9">Putative membrane protein</fullName>
    </submittedName>
</protein>
<dbReference type="PANTHER" id="PTHR31686">
    <property type="match status" value="1"/>
</dbReference>
<feature type="transmembrane region" description="Helical" evidence="8">
    <location>
        <begin position="284"/>
        <end position="303"/>
    </location>
</feature>
<keyword evidence="3" id="KW-0813">Transport</keyword>
<dbReference type="CDD" id="cd09319">
    <property type="entry name" value="TDT_like_1"/>
    <property type="match status" value="1"/>
</dbReference>
<feature type="transmembrane region" description="Helical" evidence="8">
    <location>
        <begin position="250"/>
        <end position="272"/>
    </location>
</feature>
<evidence type="ECO:0000256" key="6">
    <source>
        <dbReference type="ARBA" id="ARBA00022989"/>
    </source>
</evidence>
<dbReference type="InterPro" id="IPR038665">
    <property type="entry name" value="Voltage-dep_anion_channel_sf"/>
</dbReference>
<sequence length="342" mass="37567">MKSLLRASSTLNPAYFALVMATGTVSTACHLLELPVIPTALFGINIAAFLSLVILSALRAIFFPRLLMADLIDHKRGVGFFTTVAACCVVGIQFLLLANAPAASVTLWTVGVVLGLALTNVVFTSLTVKQSKPTLAEGIHGDWLVSVVATQAVSVLGGMLSERLGSHREIALFFSASMWLAGGMLYIWIISLIFYRYTFFAMSASEMSPPYWINMGAMAISTLAGATLVSKADSSPILLQLLPFIKGLTLLFWATATWWIPMLVTLGIWRHVYKRVAFAYDPQYWSIVFPIGMYAVCTIRLAQELDAPYLLLIPNIFVYIALVAWGLTFLTMLRSLWKLRGH</sequence>
<dbReference type="PANTHER" id="PTHR31686:SF1">
    <property type="entry name" value="SULFITE EFFLUX PUMP SSU1"/>
    <property type="match status" value="1"/>
</dbReference>
<evidence type="ECO:0000256" key="7">
    <source>
        <dbReference type="ARBA" id="ARBA00023136"/>
    </source>
</evidence>
<organism evidence="9 10">
    <name type="scientific">Stieleria maiorica</name>
    <dbReference type="NCBI Taxonomy" id="2795974"/>
    <lineage>
        <taxon>Bacteria</taxon>
        <taxon>Pseudomonadati</taxon>
        <taxon>Planctomycetota</taxon>
        <taxon>Planctomycetia</taxon>
        <taxon>Pirellulales</taxon>
        <taxon>Pirellulaceae</taxon>
        <taxon>Stieleria</taxon>
    </lineage>
</organism>
<dbReference type="EMBL" id="CP036264">
    <property type="protein sequence ID" value="QEF97780.1"/>
    <property type="molecule type" value="Genomic_DNA"/>
</dbReference>
<feature type="transmembrane region" description="Helical" evidence="8">
    <location>
        <begin position="105"/>
        <end position="128"/>
    </location>
</feature>
<keyword evidence="6 8" id="KW-1133">Transmembrane helix</keyword>
<dbReference type="InterPro" id="IPR004695">
    <property type="entry name" value="SLAC1/Mae1/Ssu1/TehA"/>
</dbReference>
<proteinExistence type="inferred from homology"/>
<keyword evidence="5 8" id="KW-0812">Transmembrane</keyword>
<dbReference type="GO" id="GO:0005886">
    <property type="term" value="C:plasma membrane"/>
    <property type="evidence" value="ECO:0007669"/>
    <property type="project" value="UniProtKB-SubCell"/>
</dbReference>
<evidence type="ECO:0000313" key="10">
    <source>
        <dbReference type="Proteomes" id="UP000321353"/>
    </source>
</evidence>
<gene>
    <name evidence="9" type="ORF">Mal15_18240</name>
</gene>
<feature type="transmembrane region" description="Helical" evidence="8">
    <location>
        <begin position="39"/>
        <end position="58"/>
    </location>
</feature>
<dbReference type="Pfam" id="PF03595">
    <property type="entry name" value="SLAC1"/>
    <property type="match status" value="1"/>
</dbReference>
<feature type="transmembrane region" description="Helical" evidence="8">
    <location>
        <begin position="309"/>
        <end position="333"/>
    </location>
</feature>
<feature type="transmembrane region" description="Helical" evidence="8">
    <location>
        <begin position="211"/>
        <end position="230"/>
    </location>
</feature>
<evidence type="ECO:0000313" key="9">
    <source>
        <dbReference type="EMBL" id="QEF97780.1"/>
    </source>
</evidence>
<accession>A0A5B9MCW1</accession>
<dbReference type="PROSITE" id="PS51257">
    <property type="entry name" value="PROKAR_LIPOPROTEIN"/>
    <property type="match status" value="1"/>
</dbReference>